<comment type="caution">
    <text evidence="5">The sequence shown here is derived from an EMBL/GenBank/DDBJ whole genome shotgun (WGS) entry which is preliminary data.</text>
</comment>
<dbReference type="PROSITE" id="PS50293">
    <property type="entry name" value="TPR_REGION"/>
    <property type="match status" value="1"/>
</dbReference>
<feature type="compositionally biased region" description="Polar residues" evidence="4">
    <location>
        <begin position="450"/>
        <end position="464"/>
    </location>
</feature>
<protein>
    <recommendedName>
        <fullName evidence="7">Tetratricopeptide repeat protein</fullName>
    </recommendedName>
</protein>
<dbReference type="Gene3D" id="1.25.40.10">
    <property type="entry name" value="Tetratricopeptide repeat domain"/>
    <property type="match status" value="3"/>
</dbReference>
<feature type="compositionally biased region" description="Basic and acidic residues" evidence="4">
    <location>
        <begin position="355"/>
        <end position="367"/>
    </location>
</feature>
<evidence type="ECO:0008006" key="7">
    <source>
        <dbReference type="Google" id="ProtNLM"/>
    </source>
</evidence>
<dbReference type="EMBL" id="SNRW01000410">
    <property type="protein sequence ID" value="KAA6401313.1"/>
    <property type="molecule type" value="Genomic_DNA"/>
</dbReference>
<reference evidence="5 6" key="1">
    <citation type="submission" date="2019-03" db="EMBL/GenBank/DDBJ databases">
        <title>Single cell metagenomics reveals metabolic interactions within the superorganism composed of flagellate Streblomastix strix and complex community of Bacteroidetes bacteria on its surface.</title>
        <authorList>
            <person name="Treitli S.C."/>
            <person name="Kolisko M."/>
            <person name="Husnik F."/>
            <person name="Keeling P."/>
            <person name="Hampl V."/>
        </authorList>
    </citation>
    <scope>NUCLEOTIDE SEQUENCE [LARGE SCALE GENOMIC DNA]</scope>
    <source>
        <strain evidence="5">ST1C</strain>
    </source>
</reference>
<keyword evidence="1" id="KW-0677">Repeat</keyword>
<feature type="repeat" description="TPR" evidence="3">
    <location>
        <begin position="641"/>
        <end position="674"/>
    </location>
</feature>
<feature type="compositionally biased region" description="Acidic residues" evidence="4">
    <location>
        <begin position="426"/>
        <end position="444"/>
    </location>
</feature>
<dbReference type="Proteomes" id="UP000324800">
    <property type="component" value="Unassembled WGS sequence"/>
</dbReference>
<dbReference type="PROSITE" id="PS50005">
    <property type="entry name" value="TPR"/>
    <property type="match status" value="2"/>
</dbReference>
<evidence type="ECO:0000256" key="3">
    <source>
        <dbReference type="PROSITE-ProRule" id="PRU00339"/>
    </source>
</evidence>
<gene>
    <name evidence="5" type="ORF">EZS28_003157</name>
</gene>
<dbReference type="Pfam" id="PF13424">
    <property type="entry name" value="TPR_12"/>
    <property type="match status" value="2"/>
</dbReference>
<feature type="compositionally biased region" description="Basic residues" evidence="4">
    <location>
        <begin position="583"/>
        <end position="594"/>
    </location>
</feature>
<dbReference type="InterPro" id="IPR011990">
    <property type="entry name" value="TPR-like_helical_dom_sf"/>
</dbReference>
<accession>A0A5J4X2Q1</accession>
<dbReference type="InterPro" id="IPR019734">
    <property type="entry name" value="TPR_rpt"/>
</dbReference>
<organism evidence="5 6">
    <name type="scientific">Streblomastix strix</name>
    <dbReference type="NCBI Taxonomy" id="222440"/>
    <lineage>
        <taxon>Eukaryota</taxon>
        <taxon>Metamonada</taxon>
        <taxon>Preaxostyla</taxon>
        <taxon>Oxymonadida</taxon>
        <taxon>Streblomastigidae</taxon>
        <taxon>Streblomastix</taxon>
    </lineage>
</organism>
<dbReference type="PANTHER" id="PTHR45641:SF19">
    <property type="entry name" value="NEPHROCYSTIN-3"/>
    <property type="match status" value="1"/>
</dbReference>
<feature type="compositionally biased region" description="Basic and acidic residues" evidence="4">
    <location>
        <begin position="572"/>
        <end position="582"/>
    </location>
</feature>
<sequence length="774" mass="89832">METHQSIAEVWKEAPRKLPPLSEVINDFLTVDGGGQSWHKLKTEAREALQAGNIRRCLARCERYLKMLQSEESDHNTEIVYIKLLQCEAYTLQQKLDLALQAVTEAGKLLDQCPGITDGNILKTYYLRDHGVVLRSFGRIGEALPYFQRVAKTRRIFQGERHPDTAVALVDLGLTYKTIGQYERALQFLVFALSVFEQFYGPDSVFVATNLLHQGSVYIEAQCWSQALQCLKQGKKIMVNNNYQCHPDLATIEMNIGIAAMNANRKDEAIISFNNALEMRVKMYGEWHYYTAQVNFYIAKVLQKKIEEINEGNNKQFKEKEKIEEEEEYHTRKALFILESTVFNAAQLLTQIQREKEQKNKQDKQEEKDEDEQIEDNIDNDENELYFDNQLIEGVKQILRNRGSAGKGQGGKQFLQNLKLKKQEDKQEEEDEDEDEEDEDDDDRTEGKDSTQISRISTASQSTNIDIHNVQDKLNERKRNQKPRISLTLLANIATCKAILGQILARKEDNDGARDMFIHAKQLFESFPESSQQQFEQQVKEIEQQFANVLIKQGNNRDALQLYESMLERIQLKKKGRQQERERRRKQRQQRNNRNRGVNNNKDDNDDQLSNDEVDEDESEDEDDEYDDQFDENNQPDQKLPEILYGMGNAYQAIGNLNKAIRYYRRAIRLSGYIYGIYDIRISHMHMQLGNCYYSAELIPDAMRHYQQSRGIRERRGGEALGSGYYALGRHTEALELYKKALDNTIALCGDKGKDVQDLRRTIAEIIRDQHQPI</sequence>
<dbReference type="Pfam" id="PF13374">
    <property type="entry name" value="TPR_10"/>
    <property type="match status" value="1"/>
</dbReference>
<proteinExistence type="predicted"/>
<name>A0A5J4X2Q1_9EUKA</name>
<feature type="region of interest" description="Disordered" evidence="4">
    <location>
        <begin position="403"/>
        <end position="464"/>
    </location>
</feature>
<feature type="compositionally biased region" description="Acidic residues" evidence="4">
    <location>
        <begin position="368"/>
        <end position="382"/>
    </location>
</feature>
<evidence type="ECO:0000256" key="2">
    <source>
        <dbReference type="ARBA" id="ARBA00022803"/>
    </source>
</evidence>
<feature type="region of interest" description="Disordered" evidence="4">
    <location>
        <begin position="572"/>
        <end position="640"/>
    </location>
</feature>
<evidence type="ECO:0000313" key="5">
    <source>
        <dbReference type="EMBL" id="KAA6401313.1"/>
    </source>
</evidence>
<feature type="region of interest" description="Disordered" evidence="4">
    <location>
        <begin position="355"/>
        <end position="382"/>
    </location>
</feature>
<evidence type="ECO:0000256" key="4">
    <source>
        <dbReference type="SAM" id="MobiDB-lite"/>
    </source>
</evidence>
<dbReference type="SUPFAM" id="SSF48452">
    <property type="entry name" value="TPR-like"/>
    <property type="match status" value="1"/>
</dbReference>
<dbReference type="SMART" id="SM00028">
    <property type="entry name" value="TPR"/>
    <property type="match status" value="7"/>
</dbReference>
<feature type="compositionally biased region" description="Acidic residues" evidence="4">
    <location>
        <begin position="604"/>
        <end position="631"/>
    </location>
</feature>
<evidence type="ECO:0000256" key="1">
    <source>
        <dbReference type="ARBA" id="ARBA00022737"/>
    </source>
</evidence>
<keyword evidence="2 3" id="KW-0802">TPR repeat</keyword>
<feature type="repeat" description="TPR" evidence="3">
    <location>
        <begin position="166"/>
        <end position="199"/>
    </location>
</feature>
<evidence type="ECO:0000313" key="6">
    <source>
        <dbReference type="Proteomes" id="UP000324800"/>
    </source>
</evidence>
<dbReference type="PANTHER" id="PTHR45641">
    <property type="entry name" value="TETRATRICOPEPTIDE REPEAT PROTEIN (AFU_ORTHOLOGUE AFUA_6G03870)"/>
    <property type="match status" value="1"/>
</dbReference>
<dbReference type="OrthoDB" id="381520at2759"/>
<dbReference type="AlphaFoldDB" id="A0A5J4X2Q1"/>